<organism evidence="1 2">
    <name type="scientific">Flemingia macrophylla</name>
    <dbReference type="NCBI Taxonomy" id="520843"/>
    <lineage>
        <taxon>Eukaryota</taxon>
        <taxon>Viridiplantae</taxon>
        <taxon>Streptophyta</taxon>
        <taxon>Embryophyta</taxon>
        <taxon>Tracheophyta</taxon>
        <taxon>Spermatophyta</taxon>
        <taxon>Magnoliopsida</taxon>
        <taxon>eudicotyledons</taxon>
        <taxon>Gunneridae</taxon>
        <taxon>Pentapetalae</taxon>
        <taxon>rosids</taxon>
        <taxon>fabids</taxon>
        <taxon>Fabales</taxon>
        <taxon>Fabaceae</taxon>
        <taxon>Papilionoideae</taxon>
        <taxon>50 kb inversion clade</taxon>
        <taxon>NPAAA clade</taxon>
        <taxon>indigoferoid/millettioid clade</taxon>
        <taxon>Phaseoleae</taxon>
        <taxon>Flemingia</taxon>
    </lineage>
</organism>
<proteinExistence type="predicted"/>
<dbReference type="EMBL" id="JBGMDY010000003">
    <property type="protein sequence ID" value="KAL2340603.1"/>
    <property type="molecule type" value="Genomic_DNA"/>
</dbReference>
<reference evidence="1 2" key="1">
    <citation type="submission" date="2024-08" db="EMBL/GenBank/DDBJ databases">
        <title>Insights into the chromosomal genome structure of Flemingia macrophylla.</title>
        <authorList>
            <person name="Ding Y."/>
            <person name="Zhao Y."/>
            <person name="Bi W."/>
            <person name="Wu M."/>
            <person name="Zhao G."/>
            <person name="Gong Y."/>
            <person name="Li W."/>
            <person name="Zhang P."/>
        </authorList>
    </citation>
    <scope>NUCLEOTIDE SEQUENCE [LARGE SCALE GENOMIC DNA]</scope>
    <source>
        <strain evidence="1">DYQJB</strain>
        <tissue evidence="1">Leaf</tissue>
    </source>
</reference>
<protein>
    <submittedName>
        <fullName evidence="1">Uncharacterized protein</fullName>
    </submittedName>
</protein>
<evidence type="ECO:0000313" key="1">
    <source>
        <dbReference type="EMBL" id="KAL2340603.1"/>
    </source>
</evidence>
<evidence type="ECO:0000313" key="2">
    <source>
        <dbReference type="Proteomes" id="UP001603857"/>
    </source>
</evidence>
<gene>
    <name evidence="1" type="ORF">Fmac_008543</name>
</gene>
<dbReference type="Proteomes" id="UP001603857">
    <property type="component" value="Unassembled WGS sequence"/>
</dbReference>
<dbReference type="PROSITE" id="PS51257">
    <property type="entry name" value="PROKAR_LIPOPROTEIN"/>
    <property type="match status" value="1"/>
</dbReference>
<keyword evidence="2" id="KW-1185">Reference proteome</keyword>
<accession>A0ABD1MXP8</accession>
<name>A0ABD1MXP8_9FABA</name>
<dbReference type="AlphaFoldDB" id="A0ABD1MXP8"/>
<comment type="caution">
    <text evidence="1">The sequence shown here is derived from an EMBL/GenBank/DDBJ whole genome shotgun (WGS) entry which is preliminary data.</text>
</comment>
<sequence>MFHRLIILGSFDVFNLNLKESTLSTTSPSTTLSCLSLPSSIKKPISEATGLSPSALLSLSLPISLSLHPVGDFPPDTPSHLSAFLGSAPTSPVPPDHSL</sequence>